<evidence type="ECO:0000313" key="4">
    <source>
        <dbReference type="Proteomes" id="UP000002316"/>
    </source>
</evidence>
<name>C9ZY13_TRYB9</name>
<dbReference type="PANTHER" id="PTHR21600:SF77">
    <property type="entry name" value="PSEUDOURIDYLATE SYNTHASE PROTEIN, PUTATIVE-RELATED"/>
    <property type="match status" value="1"/>
</dbReference>
<dbReference type="InterPro" id="IPR050188">
    <property type="entry name" value="RluA_PseudoU_synthase"/>
</dbReference>
<dbReference type="EMBL" id="FN554972">
    <property type="protein sequence ID" value="CBH14308.1"/>
    <property type="molecule type" value="Genomic_DNA"/>
</dbReference>
<organism evidence="3 4">
    <name type="scientific">Trypanosoma brucei gambiense (strain MHOM/CI/86/DAL972)</name>
    <dbReference type="NCBI Taxonomy" id="679716"/>
    <lineage>
        <taxon>Eukaryota</taxon>
        <taxon>Discoba</taxon>
        <taxon>Euglenozoa</taxon>
        <taxon>Kinetoplastea</taxon>
        <taxon>Metakinetoplastina</taxon>
        <taxon>Trypanosomatida</taxon>
        <taxon>Trypanosomatidae</taxon>
        <taxon>Trypanosoma</taxon>
    </lineage>
</organism>
<proteinExistence type="predicted"/>
<feature type="region of interest" description="Disordered" evidence="1">
    <location>
        <begin position="423"/>
        <end position="450"/>
    </location>
</feature>
<dbReference type="Gene3D" id="3.30.2350.10">
    <property type="entry name" value="Pseudouridine synthase"/>
    <property type="match status" value="1"/>
</dbReference>
<accession>C9ZY13</accession>
<dbReference type="SUPFAM" id="SSF55120">
    <property type="entry name" value="Pseudouridine synthase"/>
    <property type="match status" value="1"/>
</dbReference>
<dbReference type="GO" id="GO:0004730">
    <property type="term" value="F:pseudouridylate synthase activity"/>
    <property type="evidence" value="ECO:0007669"/>
    <property type="project" value="UniProtKB-EC"/>
</dbReference>
<dbReference type="Proteomes" id="UP000002316">
    <property type="component" value="Chromosome 9"/>
</dbReference>
<sequence length="1279" mass="140872">MGSLCLCLDLHSPIIFINHKGCNVNMSVGKVAMVGGGGRVTVPRKYFRAAVRGLQHVPWWCQSDARTSATGKHPLDEALKCAATFQSRSLKQWENALSVSSPYRNTDHLAAGKAVVTAPGTTITLQSLADYDGGEAEDQQESHEVSAAFVEKQQAKLHAMLQQWVAYCAFHCTRAEFAARQSLVAQRLLLSPLGVLPSSAHHQVGSARLERTLRRRGARAYVDLLVHHQLPMQQKQEWDVLCSVWSSVGEGLRRQGLTASSAASVVRLPFTQEAVDEPSWERSLAVLSWAMHFKGGNQFHIPSSDIAIVLHQYIQSLEDRVQGPNPQQMPVTEEQAVIQQLQQWWNSAREAEQRDAGLAAACGLDRTAFNSIHVEGRKVTLCLSDKELSKSTAAYAELLLQGRWEDVLEHIRLVATNVASGPFSRDRGADRRQGDDLSNQRAAAAGDCDDGEGKEEIALITDGGFGDVFFSIGSNVTSCDSSTTDALVALFNTPRPVFLKSKVWARSSSSPLGKPPREYLLALETPLETVLLQKPPVVGLRTRAFATRSDGGTSGIGLMGKVSCSDCSDKQLQESGECLRATSAALVELRRKLWILRQLPRHLSRSLVRFEGAGSFMVPYLLRCPAKELLPWFLLSKVASAHSRHQNQEKLEEAFRDTRLHVLYTLFLPHAHYAAFQEYCADLLLQVGSLIVPLDVLRVAVRVLLQPPSFDHFYDVLQGRRLPVEVDCRHLWSRSVESSLVERESDCSTSLTPSCLSLLKELQSDAAKRQAFFVCKSHSARNYHLSTWIESCSKVETLSGLIGIIAREVNLYGPPLLSPEAAAALLTAIVIPHIGERGGAKYEGCEQASEIGNDTLRMLGVAYFVLPSDKAFGAAPYFKGTYNEKYIIDDGFEWTTDWDGAEALLVGRSLRRVTKYPTTTTESFFRVECCSTQQMVTYRVPKLRLRLMKVDLAEAIQYFECGVKRITQDEGANDKIYGETVVGLAGRPAVVAYHLPFGVAAVDKPAGMSTTLHVGHPHLLDFLAGNLPWKGPSAPVLFQHGLVNRIDLGTSGLVLVADTEASLEEARRASIVERCVEKVYRALVLHCPPPISRIDTSECWYLNPCGIIMCDVLANGADFSLQIAAYNSSKGGALPVGAMDRRSATTTYRVLQYFPRSGVYYLEIHLHTGRRHQIRQHFARLCHPLLGDGRYSRRAQVVGEEFGLQRPALHAVRVTLTPQHGASAKPRGGVVAPRVGDADYDEYCGNGGGKTVVECPVPEDMRLTLKMLREREDPVGLGA</sequence>
<reference evidence="4" key="1">
    <citation type="journal article" date="2010" name="PLoS Negl. Trop. Dis.">
        <title>The genome sequence of Trypanosoma brucei gambiense, causative agent of chronic human african trypanosomiasis.</title>
        <authorList>
            <person name="Jackson A.P."/>
            <person name="Sanders M."/>
            <person name="Berry A."/>
            <person name="McQuillan J."/>
            <person name="Aslett M.A."/>
            <person name="Quail M.A."/>
            <person name="Chukualim B."/>
            <person name="Capewell P."/>
            <person name="MacLeod A."/>
            <person name="Melville S.E."/>
            <person name="Gibson W."/>
            <person name="Barry J.D."/>
            <person name="Berriman M."/>
            <person name="Hertz-Fowler C."/>
        </authorList>
    </citation>
    <scope>NUCLEOTIDE SEQUENCE [LARGE SCALE GENOMIC DNA]</scope>
    <source>
        <strain evidence="4">MHOM/CI/86/DAL972</strain>
    </source>
</reference>
<dbReference type="RefSeq" id="XP_011776578.1">
    <property type="nucleotide sequence ID" value="XM_011778276.1"/>
</dbReference>
<dbReference type="GO" id="GO:0009982">
    <property type="term" value="F:pseudouridine synthase activity"/>
    <property type="evidence" value="ECO:0007669"/>
    <property type="project" value="InterPro"/>
</dbReference>
<dbReference type="OrthoDB" id="418349at2759"/>
<evidence type="ECO:0000313" key="3">
    <source>
        <dbReference type="EMBL" id="CBH14308.1"/>
    </source>
</evidence>
<protein>
    <submittedName>
        <fullName evidence="3">RNA pseudouridylate synthase protein, putative</fullName>
        <ecNumber evidence="3">4.2.1.70</ecNumber>
    </submittedName>
</protein>
<keyword evidence="3" id="KW-0456">Lyase</keyword>
<feature type="domain" description="Pseudouridine synthase RsuA/RluA-like" evidence="2">
    <location>
        <begin position="1000"/>
        <end position="1179"/>
    </location>
</feature>
<dbReference type="InterPro" id="IPR006145">
    <property type="entry name" value="PsdUridine_synth_RsuA/RluA"/>
</dbReference>
<dbReference type="InterPro" id="IPR006224">
    <property type="entry name" value="PsdUridine_synth_RluA-like_CS"/>
</dbReference>
<evidence type="ECO:0000256" key="1">
    <source>
        <dbReference type="SAM" id="MobiDB-lite"/>
    </source>
</evidence>
<dbReference type="GeneID" id="23860391"/>
<dbReference type="KEGG" id="tbg:TbgDal_IX3830"/>
<dbReference type="AlphaFoldDB" id="C9ZY13"/>
<dbReference type="PROSITE" id="PS01129">
    <property type="entry name" value="PSI_RLU"/>
    <property type="match status" value="1"/>
</dbReference>
<dbReference type="PANTHER" id="PTHR21600">
    <property type="entry name" value="MITOCHONDRIAL RNA PSEUDOURIDINE SYNTHASE"/>
    <property type="match status" value="1"/>
</dbReference>
<dbReference type="Pfam" id="PF00849">
    <property type="entry name" value="PseudoU_synth_2"/>
    <property type="match status" value="1"/>
</dbReference>
<dbReference type="InterPro" id="IPR020103">
    <property type="entry name" value="PsdUridine_synth_cat_dom_sf"/>
</dbReference>
<dbReference type="GO" id="GO:0003723">
    <property type="term" value="F:RNA binding"/>
    <property type="evidence" value="ECO:0007669"/>
    <property type="project" value="InterPro"/>
</dbReference>
<dbReference type="CDD" id="cd02869">
    <property type="entry name" value="PseudoU_synth_RluA_like"/>
    <property type="match status" value="1"/>
</dbReference>
<dbReference type="EC" id="4.2.1.70" evidence="3"/>
<dbReference type="GO" id="GO:0000455">
    <property type="term" value="P:enzyme-directed rRNA pseudouridine synthesis"/>
    <property type="evidence" value="ECO:0007669"/>
    <property type="project" value="TreeGrafter"/>
</dbReference>
<feature type="compositionally biased region" description="Basic and acidic residues" evidence="1">
    <location>
        <begin position="424"/>
        <end position="435"/>
    </location>
</feature>
<dbReference type="VEuPathDB" id="TriTrypDB:Tbg972.9.3830"/>
<evidence type="ECO:0000259" key="2">
    <source>
        <dbReference type="Pfam" id="PF00849"/>
    </source>
</evidence>
<gene>
    <name evidence="3" type="ORF">TbgDal_IX3830</name>
</gene>